<dbReference type="InterPro" id="IPR036390">
    <property type="entry name" value="WH_DNA-bd_sf"/>
</dbReference>
<dbReference type="VEuPathDB" id="FungiDB:YALI1_B20192g"/>
<dbReference type="PANTHER" id="PTHR12806">
    <property type="entry name" value="EAP30 SUBUNIT OF ELL COMPLEX"/>
    <property type="match status" value="1"/>
</dbReference>
<dbReference type="AlphaFoldDB" id="A0A1D8N7X1"/>
<dbReference type="EMBL" id="CP017554">
    <property type="protein sequence ID" value="AOW01740.1"/>
    <property type="molecule type" value="Genomic_DNA"/>
</dbReference>
<comment type="similarity">
    <text evidence="3">Belongs to the SNF8 family.</text>
</comment>
<dbReference type="SUPFAM" id="SSF46785">
    <property type="entry name" value="Winged helix' DNA-binding domain"/>
    <property type="match status" value="2"/>
</dbReference>
<keyword evidence="4" id="KW-0813">Transport</keyword>
<evidence type="ECO:0000256" key="8">
    <source>
        <dbReference type="ARBA" id="ARBA00023136"/>
    </source>
</evidence>
<gene>
    <name evidence="9" type="ORF">YALI1_B20192g</name>
</gene>
<dbReference type="FunFam" id="1.10.10.10:FF:000085">
    <property type="entry name" value="Vacuolar-sorting protein SNF8"/>
    <property type="match status" value="1"/>
</dbReference>
<evidence type="ECO:0000256" key="2">
    <source>
        <dbReference type="ARBA" id="ARBA00004496"/>
    </source>
</evidence>
<dbReference type="Proteomes" id="UP000182444">
    <property type="component" value="Chromosome 1B"/>
</dbReference>
<evidence type="ECO:0008006" key="11">
    <source>
        <dbReference type="Google" id="ProtNLM"/>
    </source>
</evidence>
<comment type="subcellular location">
    <subcellularLocation>
        <location evidence="2">Cytoplasm</location>
    </subcellularLocation>
    <subcellularLocation>
        <location evidence="1">Endosome membrane</location>
        <topology evidence="1">Peripheral membrane protein</topology>
    </subcellularLocation>
</comment>
<keyword evidence="7" id="KW-0653">Protein transport</keyword>
<name>A0A1D8N7X1_YARLL</name>
<protein>
    <recommendedName>
        <fullName evidence="11">Vacuolar-sorting protein SNF8</fullName>
    </recommendedName>
</protein>
<dbReference type="RefSeq" id="XP_500926.2">
    <property type="nucleotide sequence ID" value="XM_500926.2"/>
</dbReference>
<dbReference type="VEuPathDB" id="FungiDB:YALI0_B15334g"/>
<dbReference type="GO" id="GO:0043328">
    <property type="term" value="P:protein transport to vacuole involved in ubiquitin-dependent protein catabolic process via the multivesicular body sorting pathway"/>
    <property type="evidence" value="ECO:0007669"/>
    <property type="project" value="TreeGrafter"/>
</dbReference>
<evidence type="ECO:0000256" key="7">
    <source>
        <dbReference type="ARBA" id="ARBA00022927"/>
    </source>
</evidence>
<evidence type="ECO:0000313" key="9">
    <source>
        <dbReference type="EMBL" id="AOW01740.1"/>
    </source>
</evidence>
<dbReference type="GO" id="GO:0000814">
    <property type="term" value="C:ESCRT II complex"/>
    <property type="evidence" value="ECO:0007669"/>
    <property type="project" value="InterPro"/>
</dbReference>
<keyword evidence="8" id="KW-0472">Membrane</keyword>
<dbReference type="eggNOG" id="KOG3341">
    <property type="taxonomic scope" value="Eukaryota"/>
</dbReference>
<dbReference type="InterPro" id="IPR016689">
    <property type="entry name" value="ESCRT-2_cplx_Snf8"/>
</dbReference>
<dbReference type="KEGG" id="yli:2907319"/>
<dbReference type="FunFam" id="1.10.10.10:FF:000397">
    <property type="entry name" value="Vacuolar-sorting protein SNF8"/>
    <property type="match status" value="1"/>
</dbReference>
<accession>A0A1D8N7X1</accession>
<evidence type="ECO:0000256" key="6">
    <source>
        <dbReference type="ARBA" id="ARBA00022753"/>
    </source>
</evidence>
<dbReference type="GeneID" id="2907319"/>
<dbReference type="PANTHER" id="PTHR12806:SF0">
    <property type="entry name" value="VACUOLAR-SORTING PROTEIN SNF8"/>
    <property type="match status" value="1"/>
</dbReference>
<evidence type="ECO:0000313" key="10">
    <source>
        <dbReference type="Proteomes" id="UP000182444"/>
    </source>
</evidence>
<dbReference type="Pfam" id="PF04157">
    <property type="entry name" value="EAP30"/>
    <property type="match status" value="1"/>
</dbReference>
<dbReference type="Gene3D" id="1.10.10.10">
    <property type="entry name" value="Winged helix-like DNA-binding domain superfamily/Winged helix DNA-binding domain"/>
    <property type="match status" value="2"/>
</dbReference>
<keyword evidence="5" id="KW-0963">Cytoplasm</keyword>
<dbReference type="PIRSF" id="PIRSF017215">
    <property type="entry name" value="ESCRT2_Vps22"/>
    <property type="match status" value="1"/>
</dbReference>
<organism evidence="9 10">
    <name type="scientific">Yarrowia lipolytica</name>
    <name type="common">Candida lipolytica</name>
    <dbReference type="NCBI Taxonomy" id="4952"/>
    <lineage>
        <taxon>Eukaryota</taxon>
        <taxon>Fungi</taxon>
        <taxon>Dikarya</taxon>
        <taxon>Ascomycota</taxon>
        <taxon>Saccharomycotina</taxon>
        <taxon>Dipodascomycetes</taxon>
        <taxon>Dipodascales</taxon>
        <taxon>Dipodascales incertae sedis</taxon>
        <taxon>Yarrowia</taxon>
    </lineage>
</organism>
<evidence type="ECO:0000256" key="5">
    <source>
        <dbReference type="ARBA" id="ARBA00022490"/>
    </source>
</evidence>
<evidence type="ECO:0000256" key="1">
    <source>
        <dbReference type="ARBA" id="ARBA00004481"/>
    </source>
</evidence>
<evidence type="ECO:0000256" key="4">
    <source>
        <dbReference type="ARBA" id="ARBA00022448"/>
    </source>
</evidence>
<keyword evidence="6" id="KW-0967">Endosome</keyword>
<proteinExistence type="inferred from homology"/>
<evidence type="ECO:0000256" key="3">
    <source>
        <dbReference type="ARBA" id="ARBA00009834"/>
    </source>
</evidence>
<dbReference type="InterPro" id="IPR040608">
    <property type="entry name" value="Snf8/Vps36"/>
</dbReference>
<dbReference type="Gene3D" id="6.10.140.180">
    <property type="match status" value="1"/>
</dbReference>
<dbReference type="InterPro" id="IPR036388">
    <property type="entry name" value="WH-like_DNA-bd_sf"/>
</dbReference>
<sequence length="296" mass="32487">MNATKCTIPVDCIADLNEAQSCVSHFLNLIEHQPHRSTSHTTTMKKVGLAAFDSKKLSTQQYNDLGSTIVSVQQEELKRQLSQFQERLSHFASAHASEIKNNAKFRAEFAEMCAAIGVDPLANSSSKKGGRIASFLGKDVQDFYFELAVKIVEICRQTREDNGGMVKVTEVRDILNARNKTSAIKVSVDDIVTAVKTLKKLGDGLGIVKVGSQQFIKSVPGEMNPDQITVLETCHVLGFVSVSLLRDNLGWKPTRSKSTLETMTGAGLLWVDGQGVETQYWSPSWIDDGYMVAANS</sequence>
<reference evidence="9 10" key="1">
    <citation type="journal article" date="2016" name="PLoS ONE">
        <title>Sequence Assembly of Yarrowia lipolytica Strain W29/CLIB89 Shows Transposable Element Diversity.</title>
        <authorList>
            <person name="Magnan C."/>
            <person name="Yu J."/>
            <person name="Chang I."/>
            <person name="Jahn E."/>
            <person name="Kanomata Y."/>
            <person name="Wu J."/>
            <person name="Zeller M."/>
            <person name="Oakes M."/>
            <person name="Baldi P."/>
            <person name="Sandmeyer S."/>
        </authorList>
    </citation>
    <scope>NUCLEOTIDE SEQUENCE [LARGE SCALE GENOMIC DNA]</scope>
    <source>
        <strain evidence="10">CLIB89(W29)</strain>
    </source>
</reference>